<dbReference type="EMBL" id="PKMF04000395">
    <property type="protein sequence ID" value="KAK7834049.1"/>
    <property type="molecule type" value="Genomic_DNA"/>
</dbReference>
<dbReference type="Proteomes" id="UP000237347">
    <property type="component" value="Unassembled WGS sequence"/>
</dbReference>
<accession>A0AAW0K439</accession>
<gene>
    <name evidence="1" type="ORF">CFP56_025090</name>
</gene>
<proteinExistence type="predicted"/>
<keyword evidence="2" id="KW-1185">Reference proteome</keyword>
<reference evidence="1 2" key="1">
    <citation type="journal article" date="2018" name="Sci. Data">
        <title>The draft genome sequence of cork oak.</title>
        <authorList>
            <person name="Ramos A.M."/>
            <person name="Usie A."/>
            <person name="Barbosa P."/>
            <person name="Barros P.M."/>
            <person name="Capote T."/>
            <person name="Chaves I."/>
            <person name="Simoes F."/>
            <person name="Abreu I."/>
            <person name="Carrasquinho I."/>
            <person name="Faro C."/>
            <person name="Guimaraes J.B."/>
            <person name="Mendonca D."/>
            <person name="Nobrega F."/>
            <person name="Rodrigues L."/>
            <person name="Saibo N.J.M."/>
            <person name="Varela M.C."/>
            <person name="Egas C."/>
            <person name="Matos J."/>
            <person name="Miguel C.M."/>
            <person name="Oliveira M.M."/>
            <person name="Ricardo C.P."/>
            <person name="Goncalves S."/>
        </authorList>
    </citation>
    <scope>NUCLEOTIDE SEQUENCE [LARGE SCALE GENOMIC DNA]</scope>
    <source>
        <strain evidence="2">cv. HL8</strain>
    </source>
</reference>
<comment type="caution">
    <text evidence="1">The sequence shown here is derived from an EMBL/GenBank/DDBJ whole genome shotgun (WGS) entry which is preliminary data.</text>
</comment>
<evidence type="ECO:0000313" key="1">
    <source>
        <dbReference type="EMBL" id="KAK7834049.1"/>
    </source>
</evidence>
<dbReference type="AlphaFoldDB" id="A0AAW0K439"/>
<protein>
    <submittedName>
        <fullName evidence="1">Uncharacterized protein</fullName>
    </submittedName>
</protein>
<sequence length="59" mass="6823">MILIKLFKLNAITLKQRLMVKFFIIFTVMLTLRLLKESLIRSARLAEDMASTILTPSLN</sequence>
<evidence type="ECO:0000313" key="2">
    <source>
        <dbReference type="Proteomes" id="UP000237347"/>
    </source>
</evidence>
<name>A0AAW0K439_QUESU</name>
<organism evidence="1 2">
    <name type="scientific">Quercus suber</name>
    <name type="common">Cork oak</name>
    <dbReference type="NCBI Taxonomy" id="58331"/>
    <lineage>
        <taxon>Eukaryota</taxon>
        <taxon>Viridiplantae</taxon>
        <taxon>Streptophyta</taxon>
        <taxon>Embryophyta</taxon>
        <taxon>Tracheophyta</taxon>
        <taxon>Spermatophyta</taxon>
        <taxon>Magnoliopsida</taxon>
        <taxon>eudicotyledons</taxon>
        <taxon>Gunneridae</taxon>
        <taxon>Pentapetalae</taxon>
        <taxon>rosids</taxon>
        <taxon>fabids</taxon>
        <taxon>Fagales</taxon>
        <taxon>Fagaceae</taxon>
        <taxon>Quercus</taxon>
    </lineage>
</organism>